<evidence type="ECO:0008006" key="5">
    <source>
        <dbReference type="Google" id="ProtNLM"/>
    </source>
</evidence>
<gene>
    <name evidence="3" type="ORF">CBF28_13825</name>
</gene>
<comment type="caution">
    <text evidence="3">The sequence shown here is derived from an EMBL/GenBank/DDBJ whole genome shotgun (WGS) entry which is preliminary data.</text>
</comment>
<organism evidence="3 4">
    <name type="scientific">Vagococcus carniphilus</name>
    <dbReference type="NCBI Taxonomy" id="218144"/>
    <lineage>
        <taxon>Bacteria</taxon>
        <taxon>Bacillati</taxon>
        <taxon>Bacillota</taxon>
        <taxon>Bacilli</taxon>
        <taxon>Lactobacillales</taxon>
        <taxon>Enterococcaceae</taxon>
        <taxon>Vagococcus</taxon>
    </lineage>
</organism>
<feature type="signal peptide" evidence="2">
    <location>
        <begin position="1"/>
        <end position="22"/>
    </location>
</feature>
<feature type="chain" id="PRO_5038399584" description="Lactococcin 972 family bacteriocin" evidence="2">
    <location>
        <begin position="23"/>
        <end position="96"/>
    </location>
</feature>
<dbReference type="EMBL" id="NGKB01000018">
    <property type="protein sequence ID" value="RSU10392.1"/>
    <property type="molecule type" value="Genomic_DNA"/>
</dbReference>
<dbReference type="GeneID" id="95582091"/>
<evidence type="ECO:0000313" key="4">
    <source>
        <dbReference type="Proteomes" id="UP000288028"/>
    </source>
</evidence>
<evidence type="ECO:0000313" key="3">
    <source>
        <dbReference type="EMBL" id="RSU10392.1"/>
    </source>
</evidence>
<dbReference type="OrthoDB" id="2237454at2"/>
<proteinExistence type="predicted"/>
<feature type="compositionally biased region" description="Polar residues" evidence="1">
    <location>
        <begin position="47"/>
        <end position="64"/>
    </location>
</feature>
<keyword evidence="4" id="KW-1185">Reference proteome</keyword>
<dbReference type="Gene3D" id="2.60.40.2850">
    <property type="match status" value="1"/>
</dbReference>
<dbReference type="Pfam" id="PF09683">
    <property type="entry name" value="Lactococcin_972"/>
    <property type="match status" value="1"/>
</dbReference>
<dbReference type="NCBIfam" id="TIGR01653">
    <property type="entry name" value="lactococcin_972"/>
    <property type="match status" value="1"/>
</dbReference>
<accession>A0A430AQJ3</accession>
<evidence type="ECO:0000256" key="2">
    <source>
        <dbReference type="SAM" id="SignalP"/>
    </source>
</evidence>
<keyword evidence="2" id="KW-0732">Signal</keyword>
<evidence type="ECO:0000256" key="1">
    <source>
        <dbReference type="SAM" id="MobiDB-lite"/>
    </source>
</evidence>
<dbReference type="AlphaFoldDB" id="A0A430AQJ3"/>
<name>A0A430AQJ3_9ENTE</name>
<feature type="region of interest" description="Disordered" evidence="1">
    <location>
        <begin position="47"/>
        <end position="67"/>
    </location>
</feature>
<sequence length="96" mass="10624">MKKTRKFLMVSLLCTLFLTAGVQTLAVSKQFGNNTHAWWAGSGPSGSHSQYLHNTRPHGSSVTKGDQIDGRQASAGKWANSRLWIFSGCEFFYSIK</sequence>
<reference evidence="3 4" key="1">
    <citation type="submission" date="2017-05" db="EMBL/GenBank/DDBJ databases">
        <title>Vagococcus spp. assemblies.</title>
        <authorList>
            <person name="Gulvik C.A."/>
        </authorList>
    </citation>
    <scope>NUCLEOTIDE SEQUENCE [LARGE SCALE GENOMIC DNA]</scope>
    <source>
        <strain evidence="3 4">SS1714</strain>
    </source>
</reference>
<dbReference type="RefSeq" id="WP_126796226.1">
    <property type="nucleotide sequence ID" value="NZ_CP060721.1"/>
</dbReference>
<dbReference type="Proteomes" id="UP000288028">
    <property type="component" value="Unassembled WGS sequence"/>
</dbReference>
<dbReference type="InterPro" id="IPR006540">
    <property type="entry name" value="Lactococcin_972"/>
</dbReference>
<protein>
    <recommendedName>
        <fullName evidence="5">Lactococcin 972 family bacteriocin</fullName>
    </recommendedName>
</protein>